<keyword evidence="7 8" id="KW-0472">Membrane</keyword>
<comment type="subcellular location">
    <subcellularLocation>
        <location evidence="1">Cell membrane</location>
        <topology evidence="1">Multi-pass membrane protein</topology>
    </subcellularLocation>
</comment>
<evidence type="ECO:0000313" key="10">
    <source>
        <dbReference type="Proteomes" id="UP000243739"/>
    </source>
</evidence>
<proteinExistence type="predicted"/>
<evidence type="ECO:0000256" key="4">
    <source>
        <dbReference type="ARBA" id="ARBA00022692"/>
    </source>
</evidence>
<feature type="transmembrane region" description="Helical" evidence="8">
    <location>
        <begin position="353"/>
        <end position="377"/>
    </location>
</feature>
<dbReference type="PANTHER" id="PTHR32024">
    <property type="entry name" value="TRK SYSTEM POTASSIUM UPTAKE PROTEIN TRKG-RELATED"/>
    <property type="match status" value="1"/>
</dbReference>
<keyword evidence="5 8" id="KW-1133">Transmembrane helix</keyword>
<feature type="transmembrane region" description="Helical" evidence="8">
    <location>
        <begin position="194"/>
        <end position="216"/>
    </location>
</feature>
<feature type="transmembrane region" description="Helical" evidence="8">
    <location>
        <begin position="12"/>
        <end position="33"/>
    </location>
</feature>
<protein>
    <submittedName>
        <fullName evidence="9">Ktr system potassium uptake protein D</fullName>
    </submittedName>
</protein>
<feature type="transmembrane region" description="Helical" evidence="8">
    <location>
        <begin position="414"/>
        <end position="434"/>
    </location>
</feature>
<dbReference type="Proteomes" id="UP000243739">
    <property type="component" value="Unassembled WGS sequence"/>
</dbReference>
<dbReference type="OrthoDB" id="9810952at2"/>
<evidence type="ECO:0000256" key="6">
    <source>
        <dbReference type="ARBA" id="ARBA00023065"/>
    </source>
</evidence>
<dbReference type="AlphaFoldDB" id="A0A1D2YVD8"/>
<evidence type="ECO:0000256" key="2">
    <source>
        <dbReference type="ARBA" id="ARBA00022448"/>
    </source>
</evidence>
<evidence type="ECO:0000256" key="3">
    <source>
        <dbReference type="ARBA" id="ARBA00022475"/>
    </source>
</evidence>
<feature type="transmembrane region" description="Helical" evidence="8">
    <location>
        <begin position="78"/>
        <end position="102"/>
    </location>
</feature>
<keyword evidence="6" id="KW-0406">Ion transport</keyword>
<keyword evidence="10" id="KW-1185">Reference proteome</keyword>
<sequence length="453" mass="50410">MRVNRLTDKISLSGVHIIVFAYFGAVLLGSILFKLPIFHNEGVEMGYIDSLFTAASAISVTGLTVLNTAETFNVAGTILLAVYLQFGGIGIMTLGTFIWVVMGKKIGLKERQLIMIDHNRTDLSGLVQLMKKVLLMSVLIEFIGGLILGTYLLKYYSDWYTAYYYGFFHALSAFTNAGFDIFGDSLFQFSNDYFVQSIMMILLILGAIGFPVLIEIGKYLRMKQNKKNFRFSLYTKLTTTTFFSLLIFGALAIFLLENNAYFQGMSWHQKLFYSLFNSVTARNGGFATMDVSLFKKETLFFISILMVIGASPSSVGGGIRTTTFAVVFLSIISFAKGNKEIKIFKRKIDDEDIIKSFVVFSVATILIGFSTILLSFFEGYKSTLMEVLFEVSSAFGTTGLSMGITSSLTDVGKLLITVLMFIGRIGLLSLLFLFNTQKVRARTTYPSEKIIIG</sequence>
<evidence type="ECO:0000256" key="1">
    <source>
        <dbReference type="ARBA" id="ARBA00004651"/>
    </source>
</evidence>
<evidence type="ECO:0000313" key="9">
    <source>
        <dbReference type="EMBL" id="OEF99641.1"/>
    </source>
</evidence>
<organism evidence="9 10">
    <name type="scientific">Vulcanibacillus modesticaldus</name>
    <dbReference type="NCBI Taxonomy" id="337097"/>
    <lineage>
        <taxon>Bacteria</taxon>
        <taxon>Bacillati</taxon>
        <taxon>Bacillota</taxon>
        <taxon>Bacilli</taxon>
        <taxon>Bacillales</taxon>
        <taxon>Bacillaceae</taxon>
        <taxon>Vulcanibacillus</taxon>
    </lineage>
</organism>
<dbReference type="GO" id="GO:0005886">
    <property type="term" value="C:plasma membrane"/>
    <property type="evidence" value="ECO:0007669"/>
    <property type="project" value="UniProtKB-SubCell"/>
</dbReference>
<dbReference type="RefSeq" id="WP_069656496.1">
    <property type="nucleotide sequence ID" value="NZ_MIJF01000017.1"/>
</dbReference>
<feature type="transmembrane region" description="Helical" evidence="8">
    <location>
        <begin position="299"/>
        <end position="332"/>
    </location>
</feature>
<dbReference type="EMBL" id="MIJF01000017">
    <property type="protein sequence ID" value="OEF99641.1"/>
    <property type="molecule type" value="Genomic_DNA"/>
</dbReference>
<dbReference type="STRING" id="337097.BHF71_08105"/>
<feature type="transmembrane region" description="Helical" evidence="8">
    <location>
        <begin position="133"/>
        <end position="153"/>
    </location>
</feature>
<reference evidence="9 10" key="1">
    <citation type="submission" date="2016-09" db="EMBL/GenBank/DDBJ databases">
        <title>Draft genome sequence for the type strain of Vulcanibacillus modesticaldus BR, a strictly anaerobic, moderately thermophilic, and nitrate-reducing bacterium from deep sea-hydrothermal vents of the Mid-Atlantic Ridge.</title>
        <authorList>
            <person name="Abin C.A."/>
            <person name="Hollibaugh J.T."/>
        </authorList>
    </citation>
    <scope>NUCLEOTIDE SEQUENCE [LARGE SCALE GENOMIC DNA]</scope>
    <source>
        <strain evidence="9 10">BR</strain>
    </source>
</reference>
<dbReference type="GO" id="GO:0008324">
    <property type="term" value="F:monoatomic cation transmembrane transporter activity"/>
    <property type="evidence" value="ECO:0007669"/>
    <property type="project" value="InterPro"/>
</dbReference>
<feature type="transmembrane region" description="Helical" evidence="8">
    <location>
        <begin position="237"/>
        <end position="256"/>
    </location>
</feature>
<accession>A0A1D2YVD8</accession>
<dbReference type="PANTHER" id="PTHR32024:SF4">
    <property type="entry name" value="KTR SYSTEM POTASSIUM UPTAKE PROTEIN D"/>
    <property type="match status" value="1"/>
</dbReference>
<feature type="transmembrane region" description="Helical" evidence="8">
    <location>
        <begin position="45"/>
        <end position="66"/>
    </location>
</feature>
<keyword evidence="2" id="KW-0813">Transport</keyword>
<evidence type="ECO:0000256" key="5">
    <source>
        <dbReference type="ARBA" id="ARBA00022989"/>
    </source>
</evidence>
<feature type="transmembrane region" description="Helical" evidence="8">
    <location>
        <begin position="162"/>
        <end position="182"/>
    </location>
</feature>
<comment type="caution">
    <text evidence="9">The sequence shown here is derived from an EMBL/GenBank/DDBJ whole genome shotgun (WGS) entry which is preliminary data.</text>
</comment>
<dbReference type="InterPro" id="IPR003445">
    <property type="entry name" value="Cat_transpt"/>
</dbReference>
<name>A0A1D2YVD8_9BACI</name>
<keyword evidence="3" id="KW-1003">Cell membrane</keyword>
<dbReference type="Pfam" id="PF02386">
    <property type="entry name" value="TrkH"/>
    <property type="match status" value="1"/>
</dbReference>
<evidence type="ECO:0000256" key="8">
    <source>
        <dbReference type="SAM" id="Phobius"/>
    </source>
</evidence>
<gene>
    <name evidence="9" type="ORF">BHF71_08105</name>
</gene>
<keyword evidence="4 8" id="KW-0812">Transmembrane</keyword>
<dbReference type="GO" id="GO:0030001">
    <property type="term" value="P:metal ion transport"/>
    <property type="evidence" value="ECO:0007669"/>
    <property type="project" value="UniProtKB-ARBA"/>
</dbReference>
<evidence type="ECO:0000256" key="7">
    <source>
        <dbReference type="ARBA" id="ARBA00023136"/>
    </source>
</evidence>